<dbReference type="InterPro" id="IPR055170">
    <property type="entry name" value="GFO_IDH_MocA-like_dom"/>
</dbReference>
<dbReference type="RefSeq" id="WP_184219837.1">
    <property type="nucleotide sequence ID" value="NZ_JACHMD010000001.1"/>
</dbReference>
<accession>A0A7W7BSW1</accession>
<dbReference type="Pfam" id="PF01408">
    <property type="entry name" value="GFO_IDH_MocA"/>
    <property type="match status" value="1"/>
</dbReference>
<dbReference type="InterPro" id="IPR000683">
    <property type="entry name" value="Gfo/Idh/MocA-like_OxRdtase_N"/>
</dbReference>
<dbReference type="Gene3D" id="3.40.50.720">
    <property type="entry name" value="NAD(P)-binding Rossmann-like Domain"/>
    <property type="match status" value="1"/>
</dbReference>
<dbReference type="InterPro" id="IPR036291">
    <property type="entry name" value="NAD(P)-bd_dom_sf"/>
</dbReference>
<dbReference type="EMBL" id="JACHMD010000001">
    <property type="protein sequence ID" value="MBB4668201.1"/>
    <property type="molecule type" value="Genomic_DNA"/>
</dbReference>
<protein>
    <submittedName>
        <fullName evidence="6">Putative dehydrogenase</fullName>
    </submittedName>
</protein>
<evidence type="ECO:0000259" key="4">
    <source>
        <dbReference type="Pfam" id="PF01408"/>
    </source>
</evidence>
<dbReference type="Proteomes" id="UP000573729">
    <property type="component" value="Unassembled WGS sequence"/>
</dbReference>
<keyword evidence="2" id="KW-0560">Oxidoreductase</keyword>
<evidence type="ECO:0000256" key="1">
    <source>
        <dbReference type="ARBA" id="ARBA00010928"/>
    </source>
</evidence>
<dbReference type="PANTHER" id="PTHR22604">
    <property type="entry name" value="OXIDOREDUCTASES"/>
    <property type="match status" value="1"/>
</dbReference>
<evidence type="ECO:0000313" key="6">
    <source>
        <dbReference type="EMBL" id="MBB4668201.1"/>
    </source>
</evidence>
<organism evidence="6 7">
    <name type="scientific">Microbacterium marinum</name>
    <dbReference type="NCBI Taxonomy" id="421115"/>
    <lineage>
        <taxon>Bacteria</taxon>
        <taxon>Bacillati</taxon>
        <taxon>Actinomycetota</taxon>
        <taxon>Actinomycetes</taxon>
        <taxon>Micrococcales</taxon>
        <taxon>Microbacteriaceae</taxon>
        <taxon>Microbacterium</taxon>
    </lineage>
</organism>
<proteinExistence type="inferred from homology"/>
<dbReference type="AlphaFoldDB" id="A0A7W7BSW1"/>
<evidence type="ECO:0000256" key="3">
    <source>
        <dbReference type="ARBA" id="ARBA00023027"/>
    </source>
</evidence>
<dbReference type="GO" id="GO:0000166">
    <property type="term" value="F:nucleotide binding"/>
    <property type="evidence" value="ECO:0007669"/>
    <property type="project" value="InterPro"/>
</dbReference>
<reference evidence="6 7" key="1">
    <citation type="submission" date="2020-08" db="EMBL/GenBank/DDBJ databases">
        <title>Sequencing the genomes of 1000 actinobacteria strains.</title>
        <authorList>
            <person name="Klenk H.-P."/>
        </authorList>
    </citation>
    <scope>NUCLEOTIDE SEQUENCE [LARGE SCALE GENOMIC DNA]</scope>
    <source>
        <strain evidence="6 7">DSM 24947</strain>
    </source>
</reference>
<dbReference type="InterPro" id="IPR050984">
    <property type="entry name" value="Gfo/Idh/MocA_domain"/>
</dbReference>
<feature type="domain" description="GFO/IDH/MocA-like oxidoreductase" evidence="5">
    <location>
        <begin position="132"/>
        <end position="248"/>
    </location>
</feature>
<dbReference type="SUPFAM" id="SSF51735">
    <property type="entry name" value="NAD(P)-binding Rossmann-fold domains"/>
    <property type="match status" value="1"/>
</dbReference>
<feature type="domain" description="Gfo/Idh/MocA-like oxidoreductase N-terminal" evidence="4">
    <location>
        <begin position="6"/>
        <end position="118"/>
    </location>
</feature>
<comment type="caution">
    <text evidence="6">The sequence shown here is derived from an EMBL/GenBank/DDBJ whole genome shotgun (WGS) entry which is preliminary data.</text>
</comment>
<dbReference type="Pfam" id="PF22725">
    <property type="entry name" value="GFO_IDH_MocA_C3"/>
    <property type="match status" value="1"/>
</dbReference>
<evidence type="ECO:0000259" key="5">
    <source>
        <dbReference type="Pfam" id="PF22725"/>
    </source>
</evidence>
<gene>
    <name evidence="6" type="ORF">BKA24_002910</name>
</gene>
<keyword evidence="7" id="KW-1185">Reference proteome</keyword>
<evidence type="ECO:0000313" key="7">
    <source>
        <dbReference type="Proteomes" id="UP000573729"/>
    </source>
</evidence>
<dbReference type="Gene3D" id="3.30.360.10">
    <property type="entry name" value="Dihydrodipicolinate Reductase, domain 2"/>
    <property type="match status" value="1"/>
</dbReference>
<dbReference type="GO" id="GO:0016491">
    <property type="term" value="F:oxidoreductase activity"/>
    <property type="evidence" value="ECO:0007669"/>
    <property type="project" value="UniProtKB-KW"/>
</dbReference>
<dbReference type="SUPFAM" id="SSF55347">
    <property type="entry name" value="Glyceraldehyde-3-phosphate dehydrogenase-like, C-terminal domain"/>
    <property type="match status" value="1"/>
</dbReference>
<dbReference type="PANTHER" id="PTHR22604:SF105">
    <property type="entry name" value="TRANS-1,2-DIHYDROBENZENE-1,2-DIOL DEHYDROGENASE"/>
    <property type="match status" value="1"/>
</dbReference>
<sequence length="327" mass="33858">MTYAQWAVLGAGAISSDFIEGLRHSKTGRLHAVAARDAERAREFAGVHGADVSGTYDQILARDDVDAVYVGTVHTTHVDLVLAALAAGKAVLCEKPLGVDVEQTDAALAAAAAAGLPLVEAFKYRFGPFPDRMRELVATGALGEIGRVESSIGFDAPTRSGRLFDPATAGGAILDAGCYPVSLAVGVAAWAGEDVASARIVSAEGAIGATGVDEVASAVIEIGAVTARVRTAITEQLPRVATIIGSSAVLEVPNVWGSRIESTGIATLHRTGGASEQVETQTVQPMGAEADAVILALREGRSEVPEMPWVQTRATARLLAQWRRALG</sequence>
<evidence type="ECO:0000256" key="2">
    <source>
        <dbReference type="ARBA" id="ARBA00023002"/>
    </source>
</evidence>
<name>A0A7W7BSW1_9MICO</name>
<keyword evidence="3" id="KW-0520">NAD</keyword>
<comment type="similarity">
    <text evidence="1">Belongs to the Gfo/Idh/MocA family.</text>
</comment>